<gene>
    <name evidence="1" type="ORF">K7X08_030040</name>
</gene>
<name>A0A9Q1LLB9_9SOLA</name>
<dbReference type="PANTHER" id="PTHR34222:SF82">
    <property type="entry name" value="CCHC-TYPE DOMAIN-CONTAINING PROTEIN"/>
    <property type="match status" value="1"/>
</dbReference>
<organism evidence="1 2">
    <name type="scientific">Anisodus acutangulus</name>
    <dbReference type="NCBI Taxonomy" id="402998"/>
    <lineage>
        <taxon>Eukaryota</taxon>
        <taxon>Viridiplantae</taxon>
        <taxon>Streptophyta</taxon>
        <taxon>Embryophyta</taxon>
        <taxon>Tracheophyta</taxon>
        <taxon>Spermatophyta</taxon>
        <taxon>Magnoliopsida</taxon>
        <taxon>eudicotyledons</taxon>
        <taxon>Gunneridae</taxon>
        <taxon>Pentapetalae</taxon>
        <taxon>asterids</taxon>
        <taxon>lamiids</taxon>
        <taxon>Solanales</taxon>
        <taxon>Solanaceae</taxon>
        <taxon>Solanoideae</taxon>
        <taxon>Hyoscyameae</taxon>
        <taxon>Anisodus</taxon>
    </lineage>
</organism>
<accession>A0A9Q1LLB9</accession>
<keyword evidence="2" id="KW-1185">Reference proteome</keyword>
<dbReference type="Proteomes" id="UP001152561">
    <property type="component" value="Unassembled WGS sequence"/>
</dbReference>
<dbReference type="EMBL" id="JAJAGQ010000017">
    <property type="protein sequence ID" value="KAJ8538744.1"/>
    <property type="molecule type" value="Genomic_DNA"/>
</dbReference>
<evidence type="ECO:0008006" key="3">
    <source>
        <dbReference type="Google" id="ProtNLM"/>
    </source>
</evidence>
<sequence>MLQELFYLHRKIATLTQGESSMSVYFSRLRELWNEFGALVPPPSCPCLEFKQYSEHFQPYKLWQLLMGLNESYDQDRSQVLMTIPLPNVNQAYAMIINVESQRRN</sequence>
<dbReference type="PANTHER" id="PTHR34222">
    <property type="entry name" value="GAG_PRE-INTEGRS DOMAIN-CONTAINING PROTEIN"/>
    <property type="match status" value="1"/>
</dbReference>
<evidence type="ECO:0000313" key="2">
    <source>
        <dbReference type="Proteomes" id="UP001152561"/>
    </source>
</evidence>
<dbReference type="OrthoDB" id="1938235at2759"/>
<comment type="caution">
    <text evidence="1">The sequence shown here is derived from an EMBL/GenBank/DDBJ whole genome shotgun (WGS) entry which is preliminary data.</text>
</comment>
<evidence type="ECO:0000313" key="1">
    <source>
        <dbReference type="EMBL" id="KAJ8538744.1"/>
    </source>
</evidence>
<dbReference type="AlphaFoldDB" id="A0A9Q1LLB9"/>
<proteinExistence type="predicted"/>
<protein>
    <recommendedName>
        <fullName evidence="3">Retrotransposon gag domain-containing protein</fullName>
    </recommendedName>
</protein>
<reference evidence="2" key="1">
    <citation type="journal article" date="2023" name="Proc. Natl. Acad. Sci. U.S.A.">
        <title>Genomic and structural basis for evolution of tropane alkaloid biosynthesis.</title>
        <authorList>
            <person name="Wanga Y.-J."/>
            <person name="Taina T."/>
            <person name="Yua J.-Y."/>
            <person name="Lia J."/>
            <person name="Xua B."/>
            <person name="Chenc J."/>
            <person name="D'Auriad J.C."/>
            <person name="Huanga J.-P."/>
            <person name="Huanga S.-X."/>
        </authorList>
    </citation>
    <scope>NUCLEOTIDE SEQUENCE [LARGE SCALE GENOMIC DNA]</scope>
    <source>
        <strain evidence="2">cv. KIB-2019</strain>
    </source>
</reference>